<dbReference type="PANTHER" id="PTHR34137:SF1">
    <property type="entry name" value="EXODEOXYRIBONUCLEASE 7 SMALL SUBUNIT"/>
    <property type="match status" value="1"/>
</dbReference>
<dbReference type="InterPro" id="IPR037004">
    <property type="entry name" value="Exonuc_VII_ssu_sf"/>
</dbReference>
<dbReference type="SUPFAM" id="SSF116842">
    <property type="entry name" value="XseB-like"/>
    <property type="match status" value="1"/>
</dbReference>
<evidence type="ECO:0000256" key="4">
    <source>
        <dbReference type="ARBA" id="ARBA00022801"/>
    </source>
</evidence>
<dbReference type="Proteomes" id="UP000824035">
    <property type="component" value="Unassembled WGS sequence"/>
</dbReference>
<dbReference type="GO" id="GO:0008855">
    <property type="term" value="F:exodeoxyribonuclease VII activity"/>
    <property type="evidence" value="ECO:0007669"/>
    <property type="project" value="UniProtKB-UniRule"/>
</dbReference>
<comment type="similarity">
    <text evidence="1 6">Belongs to the XseB family.</text>
</comment>
<dbReference type="Gene3D" id="1.10.287.1040">
    <property type="entry name" value="Exonuclease VII, small subunit"/>
    <property type="match status" value="1"/>
</dbReference>
<evidence type="ECO:0000313" key="7">
    <source>
        <dbReference type="EMBL" id="HIZ31255.1"/>
    </source>
</evidence>
<dbReference type="HAMAP" id="MF_00337">
    <property type="entry name" value="Exonuc_7_S"/>
    <property type="match status" value="1"/>
</dbReference>
<name>A0A9D2E5R0_9FIRM</name>
<dbReference type="EC" id="3.1.11.6" evidence="6"/>
<evidence type="ECO:0000313" key="8">
    <source>
        <dbReference type="Proteomes" id="UP000824035"/>
    </source>
</evidence>
<keyword evidence="4 6" id="KW-0378">Hydrolase</keyword>
<keyword evidence="2 6" id="KW-0963">Cytoplasm</keyword>
<dbReference type="GO" id="GO:0006308">
    <property type="term" value="P:DNA catabolic process"/>
    <property type="evidence" value="ECO:0007669"/>
    <property type="project" value="UniProtKB-UniRule"/>
</dbReference>
<dbReference type="Pfam" id="PF02609">
    <property type="entry name" value="Exonuc_VII_S"/>
    <property type="match status" value="1"/>
</dbReference>
<evidence type="ECO:0000256" key="6">
    <source>
        <dbReference type="HAMAP-Rule" id="MF_00337"/>
    </source>
</evidence>
<comment type="function">
    <text evidence="6">Bidirectionally degrades single-stranded DNA into large acid-insoluble oligonucleotides, which are then degraded further into small acid-soluble oligonucleotides.</text>
</comment>
<dbReference type="AlphaFoldDB" id="A0A9D2E5R0"/>
<proteinExistence type="inferred from homology"/>
<protein>
    <recommendedName>
        <fullName evidence="6">Exodeoxyribonuclease 7 small subunit</fullName>
        <ecNumber evidence="6">3.1.11.6</ecNumber>
    </recommendedName>
    <alternativeName>
        <fullName evidence="6">Exodeoxyribonuclease VII small subunit</fullName>
        <shortName evidence="6">Exonuclease VII small subunit</shortName>
    </alternativeName>
</protein>
<reference evidence="7" key="2">
    <citation type="submission" date="2021-04" db="EMBL/GenBank/DDBJ databases">
        <authorList>
            <person name="Gilroy R."/>
        </authorList>
    </citation>
    <scope>NUCLEOTIDE SEQUENCE</scope>
    <source>
        <strain evidence="7">ChiGjej4B4-18154</strain>
    </source>
</reference>
<dbReference type="RefSeq" id="WP_394975637.1">
    <property type="nucleotide sequence ID" value="NZ_DBFNWJ010000043.1"/>
</dbReference>
<sequence>MKNPKSFEEGMARLQDLLDRLSSPDTPLEEAISLYTETAALAEYCTNALDKAQLKMQTIDERIAQLAKPQEGSDEV</sequence>
<comment type="caution">
    <text evidence="7">The sequence shown here is derived from an EMBL/GenBank/DDBJ whole genome shotgun (WGS) entry which is preliminary data.</text>
</comment>
<gene>
    <name evidence="6 7" type="primary">xseB</name>
    <name evidence="7" type="ORF">H9813_08525</name>
</gene>
<comment type="subcellular location">
    <subcellularLocation>
        <location evidence="6">Cytoplasm</location>
    </subcellularLocation>
</comment>
<dbReference type="NCBIfam" id="TIGR01280">
    <property type="entry name" value="xseB"/>
    <property type="match status" value="1"/>
</dbReference>
<comment type="catalytic activity">
    <reaction evidence="6">
        <text>Exonucleolytic cleavage in either 5'- to 3'- or 3'- to 5'-direction to yield nucleoside 5'-phosphates.</text>
        <dbReference type="EC" id="3.1.11.6"/>
    </reaction>
</comment>
<keyword evidence="3 6" id="KW-0540">Nuclease</keyword>
<dbReference type="InterPro" id="IPR003761">
    <property type="entry name" value="Exonuc_VII_S"/>
</dbReference>
<reference evidence="7" key="1">
    <citation type="journal article" date="2021" name="PeerJ">
        <title>Extensive microbial diversity within the chicken gut microbiome revealed by metagenomics and culture.</title>
        <authorList>
            <person name="Gilroy R."/>
            <person name="Ravi A."/>
            <person name="Getino M."/>
            <person name="Pursley I."/>
            <person name="Horton D.L."/>
            <person name="Alikhan N.F."/>
            <person name="Baker D."/>
            <person name="Gharbi K."/>
            <person name="Hall N."/>
            <person name="Watson M."/>
            <person name="Adriaenssens E.M."/>
            <person name="Foster-Nyarko E."/>
            <person name="Jarju S."/>
            <person name="Secka A."/>
            <person name="Antonio M."/>
            <person name="Oren A."/>
            <person name="Chaudhuri R.R."/>
            <person name="La Ragione R."/>
            <person name="Hildebrand F."/>
            <person name="Pallen M.J."/>
        </authorList>
    </citation>
    <scope>NUCLEOTIDE SEQUENCE</scope>
    <source>
        <strain evidence="7">ChiGjej4B4-18154</strain>
    </source>
</reference>
<dbReference type="GO" id="GO:0005829">
    <property type="term" value="C:cytosol"/>
    <property type="evidence" value="ECO:0007669"/>
    <property type="project" value="TreeGrafter"/>
</dbReference>
<organism evidence="7 8">
    <name type="scientific">Candidatus Allofournierella merdipullorum</name>
    <dbReference type="NCBI Taxonomy" id="2838595"/>
    <lineage>
        <taxon>Bacteria</taxon>
        <taxon>Bacillati</taxon>
        <taxon>Bacillota</taxon>
        <taxon>Clostridia</taxon>
        <taxon>Eubacteriales</taxon>
        <taxon>Oscillospiraceae</taxon>
        <taxon>Allofournierella</taxon>
    </lineage>
</organism>
<evidence type="ECO:0000256" key="1">
    <source>
        <dbReference type="ARBA" id="ARBA00009998"/>
    </source>
</evidence>
<keyword evidence="5 6" id="KW-0269">Exonuclease</keyword>
<dbReference type="GO" id="GO:0009318">
    <property type="term" value="C:exodeoxyribonuclease VII complex"/>
    <property type="evidence" value="ECO:0007669"/>
    <property type="project" value="UniProtKB-UniRule"/>
</dbReference>
<dbReference type="PANTHER" id="PTHR34137">
    <property type="entry name" value="EXODEOXYRIBONUCLEASE 7 SMALL SUBUNIT"/>
    <property type="match status" value="1"/>
</dbReference>
<dbReference type="EMBL" id="DXBV01000084">
    <property type="protein sequence ID" value="HIZ31255.1"/>
    <property type="molecule type" value="Genomic_DNA"/>
</dbReference>
<comment type="subunit">
    <text evidence="6">Heterooligomer composed of large and small subunits.</text>
</comment>
<evidence type="ECO:0000256" key="3">
    <source>
        <dbReference type="ARBA" id="ARBA00022722"/>
    </source>
</evidence>
<evidence type="ECO:0000256" key="2">
    <source>
        <dbReference type="ARBA" id="ARBA00022490"/>
    </source>
</evidence>
<dbReference type="PIRSF" id="PIRSF006488">
    <property type="entry name" value="Exonuc_VII_S"/>
    <property type="match status" value="1"/>
</dbReference>
<evidence type="ECO:0000256" key="5">
    <source>
        <dbReference type="ARBA" id="ARBA00022839"/>
    </source>
</evidence>
<accession>A0A9D2E5R0</accession>